<dbReference type="SUPFAM" id="SSF81606">
    <property type="entry name" value="PP2C-like"/>
    <property type="match status" value="1"/>
</dbReference>
<feature type="region of interest" description="Disordered" evidence="2">
    <location>
        <begin position="233"/>
        <end position="289"/>
    </location>
</feature>
<feature type="compositionally biased region" description="Basic and acidic residues" evidence="2">
    <location>
        <begin position="273"/>
        <end position="285"/>
    </location>
</feature>
<feature type="region of interest" description="Disordered" evidence="2">
    <location>
        <begin position="422"/>
        <end position="443"/>
    </location>
</feature>
<dbReference type="OrthoDB" id="25675at2759"/>
<protein>
    <recommendedName>
        <fullName evidence="1">Protein phosphatase</fullName>
        <ecNumber evidence="1">3.1.3.16</ecNumber>
    </recommendedName>
</protein>
<proteinExistence type="inferred from homology"/>
<dbReference type="STRING" id="1442371.A0A0D2HGT8"/>
<dbReference type="VEuPathDB" id="FungiDB:Z520_02688"/>
<dbReference type="Proteomes" id="UP000053411">
    <property type="component" value="Unassembled WGS sequence"/>
</dbReference>
<reference evidence="3 4" key="1">
    <citation type="submission" date="2015-01" db="EMBL/GenBank/DDBJ databases">
        <title>The Genome Sequence of Fonsecaea multimorphosa CBS 102226.</title>
        <authorList>
            <consortium name="The Broad Institute Genomics Platform"/>
            <person name="Cuomo C."/>
            <person name="de Hoog S."/>
            <person name="Gorbushina A."/>
            <person name="Stielow B."/>
            <person name="Teixiera M."/>
            <person name="Abouelleil A."/>
            <person name="Chapman S.B."/>
            <person name="Priest M."/>
            <person name="Young S.K."/>
            <person name="Wortman J."/>
            <person name="Nusbaum C."/>
            <person name="Birren B."/>
        </authorList>
    </citation>
    <scope>NUCLEOTIDE SEQUENCE [LARGE SCALE GENOMIC DNA]</scope>
    <source>
        <strain evidence="3 4">CBS 102226</strain>
    </source>
</reference>
<comment type="catalytic activity">
    <reaction evidence="1">
        <text>O-phospho-L-seryl-[protein] + H2O = L-seryl-[protein] + phosphate</text>
        <dbReference type="Rhea" id="RHEA:20629"/>
        <dbReference type="Rhea" id="RHEA-COMP:9863"/>
        <dbReference type="Rhea" id="RHEA-COMP:11604"/>
        <dbReference type="ChEBI" id="CHEBI:15377"/>
        <dbReference type="ChEBI" id="CHEBI:29999"/>
        <dbReference type="ChEBI" id="CHEBI:43474"/>
        <dbReference type="ChEBI" id="CHEBI:83421"/>
        <dbReference type="EC" id="3.1.3.16"/>
    </reaction>
</comment>
<dbReference type="PANTHER" id="PTHR12320">
    <property type="entry name" value="PROTEIN PHOSPHATASE 2C"/>
    <property type="match status" value="1"/>
</dbReference>
<name>A0A0D2HGT8_9EURO</name>
<dbReference type="GeneID" id="27708434"/>
<keyword evidence="1" id="KW-0464">Manganese</keyword>
<dbReference type="InterPro" id="IPR036457">
    <property type="entry name" value="PPM-type-like_dom_sf"/>
</dbReference>
<comment type="catalytic activity">
    <reaction evidence="1">
        <text>O-phospho-L-threonyl-[protein] + H2O = L-threonyl-[protein] + phosphate</text>
        <dbReference type="Rhea" id="RHEA:47004"/>
        <dbReference type="Rhea" id="RHEA-COMP:11060"/>
        <dbReference type="Rhea" id="RHEA-COMP:11605"/>
        <dbReference type="ChEBI" id="CHEBI:15377"/>
        <dbReference type="ChEBI" id="CHEBI:30013"/>
        <dbReference type="ChEBI" id="CHEBI:43474"/>
        <dbReference type="ChEBI" id="CHEBI:61977"/>
        <dbReference type="EC" id="3.1.3.16"/>
    </reaction>
</comment>
<gene>
    <name evidence="3" type="ORF">Z520_02688</name>
</gene>
<keyword evidence="1" id="KW-0904">Protein phosphatase</keyword>
<keyword evidence="4" id="KW-1185">Reference proteome</keyword>
<feature type="region of interest" description="Disordered" evidence="2">
    <location>
        <begin position="68"/>
        <end position="88"/>
    </location>
</feature>
<dbReference type="RefSeq" id="XP_016635258.1">
    <property type="nucleotide sequence ID" value="XM_016773201.1"/>
</dbReference>
<dbReference type="InterPro" id="IPR039123">
    <property type="entry name" value="PPTC7"/>
</dbReference>
<comment type="cofactor">
    <cofactor evidence="1">
        <name>Mg(2+)</name>
        <dbReference type="ChEBI" id="CHEBI:18420"/>
    </cofactor>
</comment>
<comment type="cofactor">
    <cofactor evidence="1">
        <name>Mn(2+)</name>
        <dbReference type="ChEBI" id="CHEBI:29035"/>
    </cofactor>
</comment>
<feature type="compositionally biased region" description="Low complexity" evidence="2">
    <location>
        <begin position="68"/>
        <end position="87"/>
    </location>
</feature>
<dbReference type="EMBL" id="KN848065">
    <property type="protein sequence ID" value="KIY01136.1"/>
    <property type="molecule type" value="Genomic_DNA"/>
</dbReference>
<sequence length="505" mass="55478">MLAQVARPSRHAVARLFDSRCFLLLVRVPRSQPQRQGRLWRPKYSCSRGIATSATHFRRYLISEGRATTPSATKASADSASSSSSSAHPTLSYPFYLETGYSIFAKRPSRPFPPPFVSLPSGSFSDPLTTHNPSSIPRGARRPTVNGELVRGITNGDDAIIISAARNFVAVNDGVGAWAQKERGHAALWSRLIAHFWDVEVEKSLAGPDGKNSVELGKVDPVQNLQDAYVATKKATKGQLNRDNREDEGYSEAEDGDRKQEDGDESSSSTPQESKETKDTKESTKNDILGTTTASSALLYYKPPSGSQTEPTPVIFATTLGDCKILLIRPSAPSSSETESKDGSGSERIFYRSKEQWHWFDCPRQLGTNSPDTPLQNAVCDIIDNVQVGDVVAVLSDGVTDNLWEHEICDNICESMARWNGDHSSQAANNHREEQEQEQEDLEAKKDGIIYVARRLMNAAREIAMDPNAESPYMERAFDEGIAAEGGKLDDISVVIGVVRKTKKE</sequence>
<accession>A0A0D2HGT8</accession>
<comment type="similarity">
    <text evidence="1">Belongs to the PP2C family.</text>
</comment>
<dbReference type="PANTHER" id="PTHR12320:SF24">
    <property type="entry name" value="PROTEIN PHOSPHATASE"/>
    <property type="match status" value="1"/>
</dbReference>
<evidence type="ECO:0000313" key="3">
    <source>
        <dbReference type="EMBL" id="KIY01136.1"/>
    </source>
</evidence>
<dbReference type="AlphaFoldDB" id="A0A0D2HGT8"/>
<evidence type="ECO:0000256" key="1">
    <source>
        <dbReference type="RuleBase" id="RU366020"/>
    </source>
</evidence>
<dbReference type="GO" id="GO:0046872">
    <property type="term" value="F:metal ion binding"/>
    <property type="evidence" value="ECO:0007669"/>
    <property type="project" value="UniProtKB-UniRule"/>
</dbReference>
<dbReference type="EC" id="3.1.3.16" evidence="1"/>
<keyword evidence="1" id="KW-0479">Metal-binding</keyword>
<keyword evidence="1" id="KW-0460">Magnesium</keyword>
<keyword evidence="1" id="KW-0378">Hydrolase</keyword>
<dbReference type="Gene3D" id="3.60.40.10">
    <property type="entry name" value="PPM-type phosphatase domain"/>
    <property type="match status" value="1"/>
</dbReference>
<organism evidence="3 4">
    <name type="scientific">Fonsecaea multimorphosa CBS 102226</name>
    <dbReference type="NCBI Taxonomy" id="1442371"/>
    <lineage>
        <taxon>Eukaryota</taxon>
        <taxon>Fungi</taxon>
        <taxon>Dikarya</taxon>
        <taxon>Ascomycota</taxon>
        <taxon>Pezizomycotina</taxon>
        <taxon>Eurotiomycetes</taxon>
        <taxon>Chaetothyriomycetidae</taxon>
        <taxon>Chaetothyriales</taxon>
        <taxon>Herpotrichiellaceae</taxon>
        <taxon>Fonsecaea</taxon>
    </lineage>
</organism>
<evidence type="ECO:0000313" key="4">
    <source>
        <dbReference type="Proteomes" id="UP000053411"/>
    </source>
</evidence>
<dbReference type="GO" id="GO:0004722">
    <property type="term" value="F:protein serine/threonine phosphatase activity"/>
    <property type="evidence" value="ECO:0007669"/>
    <property type="project" value="UniProtKB-EC"/>
</dbReference>
<evidence type="ECO:0000256" key="2">
    <source>
        <dbReference type="SAM" id="MobiDB-lite"/>
    </source>
</evidence>